<dbReference type="Pfam" id="PF04756">
    <property type="entry name" value="OST3_OST6"/>
    <property type="match status" value="1"/>
</dbReference>
<dbReference type="InterPro" id="IPR021149">
    <property type="entry name" value="OligosaccharylTrfase_OST3/OST6"/>
</dbReference>
<evidence type="ECO:0000256" key="4">
    <source>
        <dbReference type="ARBA" id="ARBA00022692"/>
    </source>
</evidence>
<keyword evidence="7 9" id="KW-1133">Transmembrane helix</keyword>
<sequence length="330" mass="36215">MRFLPTLASACALVAGALAAEKSSHERFADFSRLSRTATPIQLNTASYKSLTANPRDYAVAVVLTAQEARFSCQVCREFKPEWELLAQSWAKGDRNHESRLLFAVLDFTEGRDIFVSLGLQTAPVLLLFQPTTGPHAVASVEPVRYDFTRGPASADQVHAWLARHLPGRPHPQLKRPVNYMKLGSLFTFLAGAITVAVSASPYVLPLIQSRNLWAAGSMIAILLFISGHMFNHIRKVPYVAGDGKGGINYFTGGFQNQLGLETQIVAAIYGLLSFCTIALANKVPRMTNAKSQSVAVLVWGAAMFFIYGFLLSVFRIKNPSYPFSLPPFM</sequence>
<keyword evidence="13" id="KW-1185">Reference proteome</keyword>
<dbReference type="Proteomes" id="UP000054053">
    <property type="component" value="Unassembled WGS sequence"/>
</dbReference>
<comment type="subcellular location">
    <subcellularLocation>
        <location evidence="2">Endoplasmic reticulum membrane</location>
        <topology evidence="2">Multi-pass membrane protein</topology>
    </subcellularLocation>
</comment>
<dbReference type="InterPro" id="IPR036249">
    <property type="entry name" value="Thioredoxin-like_sf"/>
</dbReference>
<evidence type="ECO:0000256" key="3">
    <source>
        <dbReference type="ARBA" id="ARBA00009561"/>
    </source>
</evidence>
<feature type="transmembrane region" description="Helical" evidence="9">
    <location>
        <begin position="265"/>
        <end position="282"/>
    </location>
</feature>
<reference evidence="14" key="2">
    <citation type="journal article" date="2016" name="Genome Announc.">
        <title>Genome sequence of Ustilaginoidea virens IPU010, a rice pathogenic fungus causing false smut.</title>
        <authorList>
            <person name="Kumagai T."/>
            <person name="Ishii T."/>
            <person name="Terai G."/>
            <person name="Umemura M."/>
            <person name="Machida M."/>
            <person name="Asai K."/>
        </authorList>
    </citation>
    <scope>NUCLEOTIDE SEQUENCE [LARGE SCALE GENOMIC DNA]</scope>
    <source>
        <strain evidence="14">IPU010</strain>
    </source>
</reference>
<dbReference type="Gene3D" id="3.40.30.10">
    <property type="entry name" value="Glutaredoxin"/>
    <property type="match status" value="1"/>
</dbReference>
<evidence type="ECO:0000256" key="10">
    <source>
        <dbReference type="SAM" id="SignalP"/>
    </source>
</evidence>
<evidence type="ECO:0000256" key="5">
    <source>
        <dbReference type="ARBA" id="ARBA00022729"/>
    </source>
</evidence>
<comment type="similarity">
    <text evidence="3">Belongs to the OST3/OST6 family.</text>
</comment>
<evidence type="ECO:0000256" key="9">
    <source>
        <dbReference type="SAM" id="Phobius"/>
    </source>
</evidence>
<comment type="function">
    <text evidence="1">Subunit of the oligosaccharyl transferase (OST) complex that catalyzes the initial transfer of a defined glycan (Glc(3)Man(9)GlcNAc(2) in eukaryotes) from the lipid carrier dolichol-pyrophosphate to an asparagine residue within an Asn-X-Ser/Thr consensus motif in nascent polypeptide chains, the first step in protein N-glycosylation. N-glycosylation occurs cotranslationally and the complex associates with the Sec61 complex at the channel-forming translocon complex that mediates protein translocation across the endoplasmic reticulum (ER). All subunits are required for a maximal enzyme activity.</text>
</comment>
<dbReference type="PANTHER" id="PTHR12692">
    <property type="entry name" value="DOLICHYL-DIPHOSPHOOLIGOSACCHARIDE--PROTEIN GLYCOSYLTRANSFERASE-RELATED"/>
    <property type="match status" value="1"/>
</dbReference>
<dbReference type="SUPFAM" id="SSF52833">
    <property type="entry name" value="Thioredoxin-like"/>
    <property type="match status" value="1"/>
</dbReference>
<dbReference type="GO" id="GO:0008250">
    <property type="term" value="C:oligosaccharyltransferase complex"/>
    <property type="evidence" value="ECO:0007669"/>
    <property type="project" value="TreeGrafter"/>
</dbReference>
<keyword evidence="4 9" id="KW-0812">Transmembrane</keyword>
<reference evidence="12" key="3">
    <citation type="submission" date="2020-03" db="EMBL/GenBank/DDBJ databases">
        <title>A mixture of massive structural variations and highly conserved coding sequences in Ustilaginoidea virens genome.</title>
        <authorList>
            <person name="Zhang K."/>
            <person name="Zhao Z."/>
            <person name="Zhang Z."/>
            <person name="Li Y."/>
            <person name="Hsiang T."/>
            <person name="Sun W."/>
        </authorList>
    </citation>
    <scope>NUCLEOTIDE SEQUENCE</scope>
    <source>
        <strain evidence="12">UV-8b</strain>
    </source>
</reference>
<keyword evidence="6" id="KW-0256">Endoplasmic reticulum</keyword>
<evidence type="ECO:0000313" key="11">
    <source>
        <dbReference type="EMBL" id="GAO15151.1"/>
    </source>
</evidence>
<evidence type="ECO:0000313" key="14">
    <source>
        <dbReference type="Proteomes" id="UP000054053"/>
    </source>
</evidence>
<accession>A0A063C1F6</accession>
<evidence type="ECO:0000313" key="12">
    <source>
        <dbReference type="EMBL" id="QUC20448.1"/>
    </source>
</evidence>
<dbReference type="Proteomes" id="UP000027002">
    <property type="component" value="Chromosome 4"/>
</dbReference>
<dbReference type="KEGG" id="uvi:66065467"/>
<dbReference type="AlphaFoldDB" id="A0A063C1F6"/>
<dbReference type="EMBL" id="BBTG02000012">
    <property type="protein sequence ID" value="GAO15151.1"/>
    <property type="molecule type" value="Genomic_DNA"/>
</dbReference>
<feature type="signal peptide" evidence="10">
    <location>
        <begin position="1"/>
        <end position="19"/>
    </location>
</feature>
<dbReference type="RefSeq" id="XP_042998121.1">
    <property type="nucleotide sequence ID" value="XM_043142187.1"/>
</dbReference>
<evidence type="ECO:0000256" key="8">
    <source>
        <dbReference type="ARBA" id="ARBA00023136"/>
    </source>
</evidence>
<feature type="transmembrane region" description="Helical" evidence="9">
    <location>
        <begin position="183"/>
        <end position="205"/>
    </location>
</feature>
<protein>
    <submittedName>
        <fullName evidence="11">Uncharacterized protein</fullName>
    </submittedName>
</protein>
<evidence type="ECO:0000256" key="7">
    <source>
        <dbReference type="ARBA" id="ARBA00022989"/>
    </source>
</evidence>
<keyword evidence="5 10" id="KW-0732">Signal</keyword>
<feature type="chain" id="PRO_5010402218" evidence="10">
    <location>
        <begin position="20"/>
        <end position="330"/>
    </location>
</feature>
<evidence type="ECO:0000256" key="6">
    <source>
        <dbReference type="ARBA" id="ARBA00022824"/>
    </source>
</evidence>
<dbReference type="STRING" id="1159556.A0A063C1F6"/>
<evidence type="ECO:0000256" key="2">
    <source>
        <dbReference type="ARBA" id="ARBA00004477"/>
    </source>
</evidence>
<feature type="transmembrane region" description="Helical" evidence="9">
    <location>
        <begin position="212"/>
        <end position="231"/>
    </location>
</feature>
<name>A0A063C1F6_USTVR</name>
<dbReference type="FunFam" id="3.40.30.10:FF:000302">
    <property type="entry name" value="Oligosaccharyl transferase subunit (Gamma), putative"/>
    <property type="match status" value="1"/>
</dbReference>
<feature type="transmembrane region" description="Helical" evidence="9">
    <location>
        <begin position="294"/>
        <end position="317"/>
    </location>
</feature>
<evidence type="ECO:0000256" key="1">
    <source>
        <dbReference type="ARBA" id="ARBA00002791"/>
    </source>
</evidence>
<proteinExistence type="inferred from homology"/>
<dbReference type="GeneID" id="66065467"/>
<gene>
    <name evidence="12" type="ORF">UV8b_04689</name>
    <name evidence="11" type="ORF">UVI_02029510</name>
</gene>
<dbReference type="PANTHER" id="PTHR12692:SF0">
    <property type="entry name" value="GH11935P"/>
    <property type="match status" value="1"/>
</dbReference>
<reference evidence="11" key="1">
    <citation type="journal article" date="2016" name="Genome Announc.">
        <title>Genome Sequence of Ustilaginoidea virens IPU010, a Rice Pathogenic Fungus Causing False Smut.</title>
        <authorList>
            <person name="Kumagai T."/>
            <person name="Ishii T."/>
            <person name="Terai G."/>
            <person name="Umemura M."/>
            <person name="Machida M."/>
            <person name="Asai K."/>
        </authorList>
    </citation>
    <scope>NUCLEOTIDE SEQUENCE [LARGE SCALE GENOMIC DNA]</scope>
    <source>
        <strain evidence="11">IPU010</strain>
    </source>
</reference>
<dbReference type="EMBL" id="CP072756">
    <property type="protein sequence ID" value="QUC20448.1"/>
    <property type="molecule type" value="Genomic_DNA"/>
</dbReference>
<keyword evidence="8 9" id="KW-0472">Membrane</keyword>
<organism evidence="11 14">
    <name type="scientific">Ustilaginoidea virens</name>
    <name type="common">Rice false smut fungus</name>
    <name type="synonym">Villosiclava virens</name>
    <dbReference type="NCBI Taxonomy" id="1159556"/>
    <lineage>
        <taxon>Eukaryota</taxon>
        <taxon>Fungi</taxon>
        <taxon>Dikarya</taxon>
        <taxon>Ascomycota</taxon>
        <taxon>Pezizomycotina</taxon>
        <taxon>Sordariomycetes</taxon>
        <taxon>Hypocreomycetidae</taxon>
        <taxon>Hypocreales</taxon>
        <taxon>Clavicipitaceae</taxon>
        <taxon>Ustilaginoidea</taxon>
    </lineage>
</organism>
<dbReference type="HOGENOM" id="CLU_052855_1_1_1"/>
<evidence type="ECO:0000313" key="13">
    <source>
        <dbReference type="Proteomes" id="UP000027002"/>
    </source>
</evidence>
<dbReference type="GO" id="GO:0018279">
    <property type="term" value="P:protein N-linked glycosylation via asparagine"/>
    <property type="evidence" value="ECO:0007669"/>
    <property type="project" value="TreeGrafter"/>
</dbReference>
<dbReference type="OrthoDB" id="67566at2759"/>